<proteinExistence type="predicted"/>
<sequence>MADTKYLIMPTLKEELLFAKNSSHIMGMEETIIQTMYKYLNPIFLLCGTIGNIMSLVMMHKMSARVWSSCIYLSVLAIVDLLILYLDCGNRWYKQLTNIDLNIVIMTSTDAMCQVYLFFYNFIFHFSAWLVVAITGECLISIKSPIFKYKSCTREHARAIILFITVMLIGINIHYFWTHALVSKQGSSILQRKVCINMDELSDVFKDQIWHYLDIFIKDVIPLLVICLLVTMIAMILHANISSAKGMEPVLKKYYMDIESFHEMCYIVIVIAIIYIVCTLPKVGLTVIHHCVVYGLLPYTQNLGAKLKLADAICQMFQYGYHSLKLFIYIYFCKRINIWTKKSTKVFLTQTCSGNKVSRSSTFYSQQSMERPLSEQHYFQESKPIQVPDSSFFKEKQKVTFSKPRVFTQTQV</sequence>
<dbReference type="GO" id="GO:0004930">
    <property type="term" value="F:G protein-coupled receptor activity"/>
    <property type="evidence" value="ECO:0007669"/>
    <property type="project" value="InterPro"/>
</dbReference>
<dbReference type="Proteomes" id="UP000515154">
    <property type="component" value="Linkage group LG4"/>
</dbReference>
<feature type="domain" description="G-protein coupled receptors family 1 profile" evidence="6">
    <location>
        <begin position="51"/>
        <end position="329"/>
    </location>
</feature>
<evidence type="ECO:0000313" key="8">
    <source>
        <dbReference type="RefSeq" id="XP_029634729.1"/>
    </source>
</evidence>
<dbReference type="KEGG" id="osn:115210334"/>
<evidence type="ECO:0000313" key="7">
    <source>
        <dbReference type="Proteomes" id="UP000515154"/>
    </source>
</evidence>
<feature type="transmembrane region" description="Helical" evidence="5">
    <location>
        <begin position="39"/>
        <end position="59"/>
    </location>
</feature>
<dbReference type="Gene3D" id="1.20.1070.10">
    <property type="entry name" value="Rhodopsin 7-helix transmembrane proteins"/>
    <property type="match status" value="1"/>
</dbReference>
<feature type="transmembrane region" description="Helical" evidence="5">
    <location>
        <begin position="118"/>
        <end position="140"/>
    </location>
</feature>
<keyword evidence="7" id="KW-1185">Reference proteome</keyword>
<dbReference type="Pfam" id="PF00001">
    <property type="entry name" value="7tm_1"/>
    <property type="match status" value="1"/>
</dbReference>
<evidence type="ECO:0000256" key="4">
    <source>
        <dbReference type="ARBA" id="ARBA00023136"/>
    </source>
</evidence>
<dbReference type="InterPro" id="IPR052954">
    <property type="entry name" value="GPCR-Ligand_Int"/>
</dbReference>
<dbReference type="SUPFAM" id="SSF81321">
    <property type="entry name" value="Family A G protein-coupled receptor-like"/>
    <property type="match status" value="1"/>
</dbReference>
<gene>
    <name evidence="8 9" type="primary">LOC115210334</name>
</gene>
<dbReference type="InterPro" id="IPR000276">
    <property type="entry name" value="GPCR_Rhodpsn"/>
</dbReference>
<dbReference type="AlphaFoldDB" id="A0A6P7S8S3"/>
<evidence type="ECO:0000256" key="2">
    <source>
        <dbReference type="ARBA" id="ARBA00022692"/>
    </source>
</evidence>
<feature type="transmembrane region" description="Helical" evidence="5">
    <location>
        <begin position="220"/>
        <end position="239"/>
    </location>
</feature>
<dbReference type="PROSITE" id="PS50262">
    <property type="entry name" value="G_PROTEIN_RECEP_F1_2"/>
    <property type="match status" value="1"/>
</dbReference>
<evidence type="ECO:0000256" key="3">
    <source>
        <dbReference type="ARBA" id="ARBA00022989"/>
    </source>
</evidence>
<dbReference type="PANTHER" id="PTHR46641:SF25">
    <property type="entry name" value="CNMAMIDE RECEPTOR-RELATED"/>
    <property type="match status" value="1"/>
</dbReference>
<dbReference type="PANTHER" id="PTHR46641">
    <property type="entry name" value="FMRFAMIDE RECEPTOR-RELATED"/>
    <property type="match status" value="1"/>
</dbReference>
<organism evidence="7 8">
    <name type="scientific">Octopus sinensis</name>
    <name type="common">East Asian common octopus</name>
    <dbReference type="NCBI Taxonomy" id="2607531"/>
    <lineage>
        <taxon>Eukaryota</taxon>
        <taxon>Metazoa</taxon>
        <taxon>Spiralia</taxon>
        <taxon>Lophotrochozoa</taxon>
        <taxon>Mollusca</taxon>
        <taxon>Cephalopoda</taxon>
        <taxon>Coleoidea</taxon>
        <taxon>Octopodiformes</taxon>
        <taxon>Octopoda</taxon>
        <taxon>Incirrata</taxon>
        <taxon>Octopodidae</taxon>
        <taxon>Octopus</taxon>
    </lineage>
</organism>
<name>A0A6P7S8S3_9MOLL</name>
<dbReference type="RefSeq" id="XP_029634729.1">
    <property type="nucleotide sequence ID" value="XM_029778869.2"/>
</dbReference>
<dbReference type="InterPro" id="IPR017452">
    <property type="entry name" value="GPCR_Rhodpsn_7TM"/>
</dbReference>
<comment type="subcellular location">
    <subcellularLocation>
        <location evidence="1">Membrane</location>
    </subcellularLocation>
</comment>
<keyword evidence="3 5" id="KW-1133">Transmembrane helix</keyword>
<evidence type="ECO:0000256" key="1">
    <source>
        <dbReference type="ARBA" id="ARBA00004370"/>
    </source>
</evidence>
<reference evidence="8 9" key="1">
    <citation type="submission" date="2025-08" db="UniProtKB">
        <authorList>
            <consortium name="RefSeq"/>
        </authorList>
    </citation>
    <scope>IDENTIFICATION</scope>
</reference>
<feature type="transmembrane region" description="Helical" evidence="5">
    <location>
        <begin position="260"/>
        <end position="277"/>
    </location>
</feature>
<accession>A0A6P7S8S3</accession>
<protein>
    <submittedName>
        <fullName evidence="8 9">Uncharacterized protein LOC115210334</fullName>
    </submittedName>
</protein>
<evidence type="ECO:0000313" key="9">
    <source>
        <dbReference type="RefSeq" id="XP_036358464.1"/>
    </source>
</evidence>
<evidence type="ECO:0000256" key="5">
    <source>
        <dbReference type="SAM" id="Phobius"/>
    </source>
</evidence>
<feature type="transmembrane region" description="Helical" evidence="5">
    <location>
        <begin position="66"/>
        <end position="86"/>
    </location>
</feature>
<feature type="transmembrane region" description="Helical" evidence="5">
    <location>
        <begin position="160"/>
        <end position="177"/>
    </location>
</feature>
<keyword evidence="2 5" id="KW-0812">Transmembrane</keyword>
<keyword evidence="4 5" id="KW-0472">Membrane</keyword>
<dbReference type="GO" id="GO:0016020">
    <property type="term" value="C:membrane"/>
    <property type="evidence" value="ECO:0007669"/>
    <property type="project" value="UniProtKB-SubCell"/>
</dbReference>
<dbReference type="RefSeq" id="XP_036358464.1">
    <property type="nucleotide sequence ID" value="XM_036502571.1"/>
</dbReference>
<evidence type="ECO:0000259" key="6">
    <source>
        <dbReference type="PROSITE" id="PS50262"/>
    </source>
</evidence>